<dbReference type="PANTHER" id="PTHR43461">
    <property type="entry name" value="TRANSMEMBRANE PROTEIN 256"/>
    <property type="match status" value="1"/>
</dbReference>
<comment type="subcellular location">
    <subcellularLocation>
        <location evidence="1">Membrane</location>
        <topology evidence="1">Multi-pass membrane protein</topology>
    </subcellularLocation>
</comment>
<dbReference type="AlphaFoldDB" id="A0A0C1Z3S2"/>
<evidence type="ECO:0000313" key="8">
    <source>
        <dbReference type="Proteomes" id="UP000031599"/>
    </source>
</evidence>
<dbReference type="GO" id="GO:0005886">
    <property type="term" value="C:plasma membrane"/>
    <property type="evidence" value="ECO:0007669"/>
    <property type="project" value="TreeGrafter"/>
</dbReference>
<evidence type="ECO:0008006" key="9">
    <source>
        <dbReference type="Google" id="ProtNLM"/>
    </source>
</evidence>
<keyword evidence="5 6" id="KW-0472">Membrane</keyword>
<evidence type="ECO:0000256" key="4">
    <source>
        <dbReference type="ARBA" id="ARBA00022989"/>
    </source>
</evidence>
<gene>
    <name evidence="7" type="ORF">DB30_01620</name>
</gene>
<comment type="similarity">
    <text evidence="2">Belongs to the UPF0382 family.</text>
</comment>
<dbReference type="InterPro" id="IPR006696">
    <property type="entry name" value="DUF423"/>
</dbReference>
<feature type="transmembrane region" description="Helical" evidence="6">
    <location>
        <begin position="99"/>
        <end position="123"/>
    </location>
</feature>
<protein>
    <recommendedName>
        <fullName evidence="9">DUF423 domain-containing protein</fullName>
    </recommendedName>
</protein>
<sequence>MTGITQRSTLIIAGLLGLLGVAAGAFGAHGLEARISVEQLEWWQTAARYQQIHALALLAVGWGAGAWSPWRGRAALCFCVGVVVFAGTLYAMALGGPRILGAVTPVGGLALITGWALIVVHAVQARPGDRPARASSE</sequence>
<evidence type="ECO:0000256" key="3">
    <source>
        <dbReference type="ARBA" id="ARBA00022692"/>
    </source>
</evidence>
<dbReference type="Proteomes" id="UP000031599">
    <property type="component" value="Unassembled WGS sequence"/>
</dbReference>
<dbReference type="Pfam" id="PF04241">
    <property type="entry name" value="DUF423"/>
    <property type="match status" value="1"/>
</dbReference>
<feature type="transmembrane region" description="Helical" evidence="6">
    <location>
        <begin position="74"/>
        <end position="93"/>
    </location>
</feature>
<dbReference type="PANTHER" id="PTHR43461:SF1">
    <property type="entry name" value="TRANSMEMBRANE PROTEIN 256"/>
    <property type="match status" value="1"/>
</dbReference>
<evidence type="ECO:0000313" key="7">
    <source>
        <dbReference type="EMBL" id="KIG12279.1"/>
    </source>
</evidence>
<evidence type="ECO:0000256" key="6">
    <source>
        <dbReference type="SAM" id="Phobius"/>
    </source>
</evidence>
<comment type="caution">
    <text evidence="7">The sequence shown here is derived from an EMBL/GenBank/DDBJ whole genome shotgun (WGS) entry which is preliminary data.</text>
</comment>
<proteinExistence type="inferred from homology"/>
<keyword evidence="3 6" id="KW-0812">Transmembrane</keyword>
<feature type="transmembrane region" description="Helical" evidence="6">
    <location>
        <begin position="51"/>
        <end position="67"/>
    </location>
</feature>
<evidence type="ECO:0000256" key="2">
    <source>
        <dbReference type="ARBA" id="ARBA00009694"/>
    </source>
</evidence>
<evidence type="ECO:0000256" key="1">
    <source>
        <dbReference type="ARBA" id="ARBA00004141"/>
    </source>
</evidence>
<keyword evidence="4 6" id="KW-1133">Transmembrane helix</keyword>
<name>A0A0C1Z3S2_9BACT</name>
<reference evidence="7 8" key="1">
    <citation type="submission" date="2014-12" db="EMBL/GenBank/DDBJ databases">
        <title>Genome assembly of Enhygromyxa salina DSM 15201.</title>
        <authorList>
            <person name="Sharma G."/>
            <person name="Subramanian S."/>
        </authorList>
    </citation>
    <scope>NUCLEOTIDE SEQUENCE [LARGE SCALE GENOMIC DNA]</scope>
    <source>
        <strain evidence="7 8">DSM 15201</strain>
    </source>
</reference>
<accession>A0A0C1Z3S2</accession>
<evidence type="ECO:0000256" key="5">
    <source>
        <dbReference type="ARBA" id="ARBA00023136"/>
    </source>
</evidence>
<organism evidence="7 8">
    <name type="scientific">Enhygromyxa salina</name>
    <dbReference type="NCBI Taxonomy" id="215803"/>
    <lineage>
        <taxon>Bacteria</taxon>
        <taxon>Pseudomonadati</taxon>
        <taxon>Myxococcota</taxon>
        <taxon>Polyangia</taxon>
        <taxon>Nannocystales</taxon>
        <taxon>Nannocystaceae</taxon>
        <taxon>Enhygromyxa</taxon>
    </lineage>
</organism>
<dbReference type="EMBL" id="JMCC02000139">
    <property type="protein sequence ID" value="KIG12279.1"/>
    <property type="molecule type" value="Genomic_DNA"/>
</dbReference>